<protein>
    <submittedName>
        <fullName evidence="1">Unannotated protein</fullName>
    </submittedName>
</protein>
<organism evidence="1">
    <name type="scientific">freshwater metagenome</name>
    <dbReference type="NCBI Taxonomy" id="449393"/>
    <lineage>
        <taxon>unclassified sequences</taxon>
        <taxon>metagenomes</taxon>
        <taxon>ecological metagenomes</taxon>
    </lineage>
</organism>
<proteinExistence type="predicted"/>
<name>A0A6J6YHV3_9ZZZZ</name>
<evidence type="ECO:0000313" key="1">
    <source>
        <dbReference type="EMBL" id="CAB4808960.1"/>
    </source>
</evidence>
<reference evidence="1" key="1">
    <citation type="submission" date="2020-05" db="EMBL/GenBank/DDBJ databases">
        <authorList>
            <person name="Chiriac C."/>
            <person name="Salcher M."/>
            <person name="Ghai R."/>
            <person name="Kavagutti S V."/>
        </authorList>
    </citation>
    <scope>NUCLEOTIDE SEQUENCE</scope>
</reference>
<gene>
    <name evidence="1" type="ORF">UFOPK3120_00454</name>
</gene>
<accession>A0A6J6YHV3</accession>
<dbReference type="AlphaFoldDB" id="A0A6J6YHV3"/>
<dbReference type="EMBL" id="CAFAAW010000037">
    <property type="protein sequence ID" value="CAB4808960.1"/>
    <property type="molecule type" value="Genomic_DNA"/>
</dbReference>
<sequence length="169" mass="19586">MKFEPDHVLESLTQVFDRDFPFKAAKFKRKNRYGAYKKFLIWGVSQVEINLIIAKEIDSKGTESTRQECLTELLIQLDGLEIKELIIDSRKSPLDKSIGKLNSDDLLSLKLLSGCNLISRDMKIVHRTDDEDFLISIPDSIAWIARKFLKDELFPEWKILENNSKITIL</sequence>